<evidence type="ECO:0000313" key="9">
    <source>
        <dbReference type="Proteomes" id="UP000279236"/>
    </source>
</evidence>
<gene>
    <name evidence="8" type="ORF">EHS24_009494</name>
</gene>
<evidence type="ECO:0000256" key="2">
    <source>
        <dbReference type="ARBA" id="ARBA00022630"/>
    </source>
</evidence>
<feature type="compositionally biased region" description="Pro residues" evidence="6">
    <location>
        <begin position="303"/>
        <end position="312"/>
    </location>
</feature>
<keyword evidence="5" id="KW-0560">Oxidoreductase</keyword>
<evidence type="ECO:0000313" key="8">
    <source>
        <dbReference type="EMBL" id="RSH79834.1"/>
    </source>
</evidence>
<proteinExistence type="predicted"/>
<feature type="compositionally biased region" description="Polar residues" evidence="6">
    <location>
        <begin position="113"/>
        <end position="130"/>
    </location>
</feature>
<dbReference type="STRING" id="105984.A0A427XM58"/>
<feature type="compositionally biased region" description="Low complexity" evidence="6">
    <location>
        <begin position="60"/>
        <end position="71"/>
    </location>
</feature>
<keyword evidence="3" id="KW-0288">FMN</keyword>
<evidence type="ECO:0000256" key="3">
    <source>
        <dbReference type="ARBA" id="ARBA00022643"/>
    </source>
</evidence>
<evidence type="ECO:0000256" key="4">
    <source>
        <dbReference type="ARBA" id="ARBA00022857"/>
    </source>
</evidence>
<evidence type="ECO:0000259" key="7">
    <source>
        <dbReference type="Pfam" id="PF00724"/>
    </source>
</evidence>
<feature type="compositionally biased region" description="Polar residues" evidence="6">
    <location>
        <begin position="252"/>
        <end position="273"/>
    </location>
</feature>
<dbReference type="RefSeq" id="XP_028474943.1">
    <property type="nucleotide sequence ID" value="XM_028624775.1"/>
</dbReference>
<reference evidence="8 9" key="1">
    <citation type="submission" date="2018-11" db="EMBL/GenBank/DDBJ databases">
        <title>Genome sequence of Apiotrichum porosum DSM 27194.</title>
        <authorList>
            <person name="Aliyu H."/>
            <person name="Gorte O."/>
            <person name="Ochsenreither K."/>
        </authorList>
    </citation>
    <scope>NUCLEOTIDE SEQUENCE [LARGE SCALE GENOMIC DNA]</scope>
    <source>
        <strain evidence="8 9">DSM 27194</strain>
    </source>
</reference>
<evidence type="ECO:0000256" key="5">
    <source>
        <dbReference type="ARBA" id="ARBA00023002"/>
    </source>
</evidence>
<evidence type="ECO:0000256" key="6">
    <source>
        <dbReference type="SAM" id="MobiDB-lite"/>
    </source>
</evidence>
<feature type="compositionally biased region" description="Polar residues" evidence="6">
    <location>
        <begin position="81"/>
        <end position="94"/>
    </location>
</feature>
<dbReference type="PANTHER" id="PTHR43303:SF4">
    <property type="entry name" value="NADPH DEHYDROGENASE C23G7.10C-RELATED"/>
    <property type="match status" value="1"/>
</dbReference>
<dbReference type="InterPro" id="IPR044152">
    <property type="entry name" value="YqjM-like"/>
</dbReference>
<evidence type="ECO:0000256" key="1">
    <source>
        <dbReference type="ARBA" id="ARBA00001917"/>
    </source>
</evidence>
<keyword evidence="4" id="KW-0521">NADP</keyword>
<dbReference type="InterPro" id="IPR013785">
    <property type="entry name" value="Aldolase_TIM"/>
</dbReference>
<feature type="compositionally biased region" description="Basic and acidic residues" evidence="6">
    <location>
        <begin position="96"/>
        <end position="109"/>
    </location>
</feature>
<dbReference type="Pfam" id="PF00724">
    <property type="entry name" value="Oxidored_FMN"/>
    <property type="match status" value="1"/>
</dbReference>
<dbReference type="PANTHER" id="PTHR43303">
    <property type="entry name" value="NADPH DEHYDROGENASE C23G7.10C-RELATED"/>
    <property type="match status" value="1"/>
</dbReference>
<accession>A0A427XM58</accession>
<dbReference type="GO" id="GO:0010181">
    <property type="term" value="F:FMN binding"/>
    <property type="evidence" value="ECO:0007669"/>
    <property type="project" value="InterPro"/>
</dbReference>
<feature type="compositionally biased region" description="Polar residues" evidence="6">
    <location>
        <begin position="163"/>
        <end position="187"/>
    </location>
</feature>
<feature type="compositionally biased region" description="Low complexity" evidence="6">
    <location>
        <begin position="139"/>
        <end position="149"/>
    </location>
</feature>
<comment type="caution">
    <text evidence="8">The sequence shown here is derived from an EMBL/GenBank/DDBJ whole genome shotgun (WGS) entry which is preliminary data.</text>
</comment>
<feature type="domain" description="NADH:flavin oxidoreductase/NADH oxidase N-terminal" evidence="7">
    <location>
        <begin position="426"/>
        <end position="783"/>
    </location>
</feature>
<feature type="compositionally biased region" description="Low complexity" evidence="6">
    <location>
        <begin position="215"/>
        <end position="241"/>
    </location>
</feature>
<feature type="region of interest" description="Disordered" evidence="6">
    <location>
        <begin position="208"/>
        <end position="325"/>
    </location>
</feature>
<dbReference type="GeneID" id="39594037"/>
<name>A0A427XM58_9TREE</name>
<comment type="cofactor">
    <cofactor evidence="1">
        <name>FMN</name>
        <dbReference type="ChEBI" id="CHEBI:58210"/>
    </cofactor>
</comment>
<dbReference type="Gene3D" id="3.20.20.70">
    <property type="entry name" value="Aldolase class I"/>
    <property type="match status" value="1"/>
</dbReference>
<dbReference type="SUPFAM" id="SSF51395">
    <property type="entry name" value="FMN-linked oxidoreductases"/>
    <property type="match status" value="1"/>
</dbReference>
<organism evidence="8 9">
    <name type="scientific">Apiotrichum porosum</name>
    <dbReference type="NCBI Taxonomy" id="105984"/>
    <lineage>
        <taxon>Eukaryota</taxon>
        <taxon>Fungi</taxon>
        <taxon>Dikarya</taxon>
        <taxon>Basidiomycota</taxon>
        <taxon>Agaricomycotina</taxon>
        <taxon>Tremellomycetes</taxon>
        <taxon>Trichosporonales</taxon>
        <taxon>Trichosporonaceae</taxon>
        <taxon>Apiotrichum</taxon>
    </lineage>
</organism>
<feature type="region of interest" description="Disordered" evidence="6">
    <location>
        <begin position="1"/>
        <end position="191"/>
    </location>
</feature>
<dbReference type="AlphaFoldDB" id="A0A427XM58"/>
<dbReference type="InterPro" id="IPR001155">
    <property type="entry name" value="OxRdtase_FMN_N"/>
</dbReference>
<dbReference type="GO" id="GO:0003959">
    <property type="term" value="F:NADPH dehydrogenase activity"/>
    <property type="evidence" value="ECO:0007669"/>
    <property type="project" value="InterPro"/>
</dbReference>
<feature type="region of interest" description="Disordered" evidence="6">
    <location>
        <begin position="349"/>
        <end position="387"/>
    </location>
</feature>
<protein>
    <recommendedName>
        <fullName evidence="7">NADH:flavin oxidoreductase/NADH oxidase N-terminal domain-containing protein</fullName>
    </recommendedName>
</protein>
<dbReference type="CDD" id="cd02932">
    <property type="entry name" value="OYE_YqiM_FMN"/>
    <property type="match status" value="1"/>
</dbReference>
<keyword evidence="9" id="KW-1185">Reference proteome</keyword>
<dbReference type="Proteomes" id="UP000279236">
    <property type="component" value="Unassembled WGS sequence"/>
</dbReference>
<dbReference type="EMBL" id="RSCE01000009">
    <property type="protein sequence ID" value="RSH79834.1"/>
    <property type="molecule type" value="Genomic_DNA"/>
</dbReference>
<keyword evidence="2" id="KW-0285">Flavoprotein</keyword>
<dbReference type="GO" id="GO:0050661">
    <property type="term" value="F:NADP binding"/>
    <property type="evidence" value="ECO:0007669"/>
    <property type="project" value="InterPro"/>
</dbReference>
<sequence length="808" mass="87420">METPNTRARRKREMRELDGSQDEPGVTWGQDNQLLREFMLSGPSDKPMPALAPTQRPRGYGESSSTGTGTSHPRKRPCRATRSTSSVTAPQTASDEPGKRLDELLDRFLDISSRPNSANSTPRNGSLTQRTATSGGGSSTTLSSTGSMGWDRPGDRKPMMDRTVNTNRRTPVSTTRSLPLKPSTPTSVRDRGAVSAVNILETKSAPRPFRNSIDAAPGVRSSPRRAAASASAAIASPLRAPHNVSPAPLPTRYSTTRTSVGVQRPVQPTSHLATTRQPRSVPPPRVTPAVPATRSTRSAQPVMRPPPPPEPQPSSDGDTSIDSLDLMFEGGGEEIERLLRAVDGGRKLSTTARSTSDEPRAPDAHSAPVSAANIPDQNSDTNPVAYAPFASAPAPGYPTFLPHPPSVIASALPADRFPQNETLPPLFKPLKIRGVEWPHRMWVAPMCQYSADNGKATDHHFVHLGSMAQRGWTNIMVEATAVVPEGRISPEDVGIWNDEQIAPLKRIVDYVHANRGKIGIQIAHAGRKASTLGPWTSRLAVENGWKGGEVATREVGGWPDQVVGPSAISFDEKTNPMPKVIDDAYIAELKAAYKAAVERCKKAGFDFIEIHGAHGYLIHNFLSPLSNKRTDQYGGSLDNRMRLPLELAQIVREAWDGPLLFRVSASDWLENVDGPEVQDGEYKWWGLEQTTIFATKLRDIGIDLLDVSSGGNDNRGGYPVGPNYQVPFAAHIKKHVPGLLVGAVGLLTDPKAANDIIKNGEADVCFFGREVLRHIDFPLDAAQALGVAVAPAPQYERAWGRMLKPVHS</sequence>
<dbReference type="OrthoDB" id="72788at2759"/>